<dbReference type="InterPro" id="IPR001806">
    <property type="entry name" value="Small_GTPase"/>
</dbReference>
<reference evidence="4" key="1">
    <citation type="submission" date="2006-10" db="EMBL/GenBank/DDBJ databases">
        <authorList>
            <person name="Amadeo P."/>
            <person name="Zhao Q."/>
            <person name="Wortman J."/>
            <person name="Fraser-Liggett C."/>
            <person name="Carlton J."/>
        </authorList>
    </citation>
    <scope>NUCLEOTIDE SEQUENCE</scope>
    <source>
        <strain evidence="4">G3</strain>
    </source>
</reference>
<sequence length="193" mass="21371">MKHIKIVAVGDGAVGKTCMLTCYTTGNFPEEYVPTIFDNYSQSISIDGQNVNLQLWDTAGQEDYEKIRPMSYPDTDVFLVCFSLVNPVSLENVENVWINEITTGTPKAKKILVGLKKDLRDNFDPAVDPTAKPVTAEEGQKVAQKIGASKYMECSARTKDGLNEIFAEAGRLIIHPQVEPKDAKKKDTNCLLL</sequence>
<dbReference type="Pfam" id="PF00071">
    <property type="entry name" value="Ras"/>
    <property type="match status" value="1"/>
</dbReference>
<dbReference type="PROSITE" id="PS51421">
    <property type="entry name" value="RAS"/>
    <property type="match status" value="1"/>
</dbReference>
<dbReference type="GO" id="GO:0007264">
    <property type="term" value="P:small GTPase-mediated signal transduction"/>
    <property type="evidence" value="ECO:0007669"/>
    <property type="project" value="InterPro"/>
</dbReference>
<dbReference type="KEGG" id="tva:4746726"/>
<dbReference type="OMA" id="EERPQMA"/>
<dbReference type="OrthoDB" id="8830751at2759"/>
<dbReference type="EMBL" id="DS114238">
    <property type="protein sequence ID" value="EAX89059.1"/>
    <property type="molecule type" value="Genomic_DNA"/>
</dbReference>
<dbReference type="GO" id="GO:0019901">
    <property type="term" value="F:protein kinase binding"/>
    <property type="evidence" value="ECO:0000318"/>
    <property type="project" value="GO_Central"/>
</dbReference>
<dbReference type="VEuPathDB" id="TrichDB:TVAGG3_0433420"/>
<dbReference type="InterPro" id="IPR003578">
    <property type="entry name" value="Small_GTPase_Rho"/>
</dbReference>
<dbReference type="VEuPathDB" id="TrichDB:TVAG_322950"/>
<dbReference type="InterPro" id="IPR005225">
    <property type="entry name" value="Small_GTP-bd"/>
</dbReference>
<dbReference type="SUPFAM" id="SSF52540">
    <property type="entry name" value="P-loop containing nucleoside triphosphate hydrolases"/>
    <property type="match status" value="1"/>
</dbReference>
<dbReference type="SMR" id="A2G1A1"/>
<dbReference type="RefSeq" id="XP_001301989.1">
    <property type="nucleotide sequence ID" value="XM_001301988.1"/>
</dbReference>
<dbReference type="CDD" id="cd00157">
    <property type="entry name" value="Rho"/>
    <property type="match status" value="1"/>
</dbReference>
<dbReference type="eggNOG" id="KOG0393">
    <property type="taxonomic scope" value="Eukaryota"/>
</dbReference>
<dbReference type="GO" id="GO:0003924">
    <property type="term" value="F:GTPase activity"/>
    <property type="evidence" value="ECO:0000318"/>
    <property type="project" value="GO_Central"/>
</dbReference>
<dbReference type="AlphaFoldDB" id="A2G1A1"/>
<dbReference type="Proteomes" id="UP000001542">
    <property type="component" value="Unassembled WGS sequence"/>
</dbReference>
<dbReference type="PANTHER" id="PTHR24072">
    <property type="entry name" value="RHO FAMILY GTPASE"/>
    <property type="match status" value="1"/>
</dbReference>
<dbReference type="SMART" id="SM00175">
    <property type="entry name" value="RAB"/>
    <property type="match status" value="1"/>
</dbReference>
<dbReference type="FunCoup" id="A2G1A1">
    <property type="interactions" value="805"/>
</dbReference>
<dbReference type="InParanoid" id="A2G1A1"/>
<evidence type="ECO:0000313" key="4">
    <source>
        <dbReference type="EMBL" id="EAX89059.1"/>
    </source>
</evidence>
<dbReference type="SMART" id="SM00173">
    <property type="entry name" value="RAS"/>
    <property type="match status" value="1"/>
</dbReference>
<dbReference type="GO" id="GO:0007015">
    <property type="term" value="P:actin filament organization"/>
    <property type="evidence" value="ECO:0000318"/>
    <property type="project" value="GO_Central"/>
</dbReference>
<evidence type="ECO:0000313" key="5">
    <source>
        <dbReference type="Proteomes" id="UP000001542"/>
    </source>
</evidence>
<gene>
    <name evidence="4" type="ORF">TVAG_322950</name>
</gene>
<dbReference type="STRING" id="5722.A2G1A1"/>
<evidence type="ECO:0000256" key="3">
    <source>
        <dbReference type="ARBA" id="ARBA00023134"/>
    </source>
</evidence>
<dbReference type="GO" id="GO:0007165">
    <property type="term" value="P:signal transduction"/>
    <property type="evidence" value="ECO:0000318"/>
    <property type="project" value="GO_Central"/>
</dbReference>
<dbReference type="GO" id="GO:0005886">
    <property type="term" value="C:plasma membrane"/>
    <property type="evidence" value="ECO:0000318"/>
    <property type="project" value="GO_Central"/>
</dbReference>
<reference evidence="4" key="2">
    <citation type="journal article" date="2007" name="Science">
        <title>Draft genome sequence of the sexually transmitted pathogen Trichomonas vaginalis.</title>
        <authorList>
            <person name="Carlton J.M."/>
            <person name="Hirt R.P."/>
            <person name="Silva J.C."/>
            <person name="Delcher A.L."/>
            <person name="Schatz M."/>
            <person name="Zhao Q."/>
            <person name="Wortman J.R."/>
            <person name="Bidwell S.L."/>
            <person name="Alsmark U.C.M."/>
            <person name="Besteiro S."/>
            <person name="Sicheritz-Ponten T."/>
            <person name="Noel C.J."/>
            <person name="Dacks J.B."/>
            <person name="Foster P.G."/>
            <person name="Simillion C."/>
            <person name="Van de Peer Y."/>
            <person name="Miranda-Saavedra D."/>
            <person name="Barton G.J."/>
            <person name="Westrop G.D."/>
            <person name="Mueller S."/>
            <person name="Dessi D."/>
            <person name="Fiori P.L."/>
            <person name="Ren Q."/>
            <person name="Paulsen I."/>
            <person name="Zhang H."/>
            <person name="Bastida-Corcuera F.D."/>
            <person name="Simoes-Barbosa A."/>
            <person name="Brown M.T."/>
            <person name="Hayes R.D."/>
            <person name="Mukherjee M."/>
            <person name="Okumura C.Y."/>
            <person name="Schneider R."/>
            <person name="Smith A.J."/>
            <person name="Vanacova S."/>
            <person name="Villalvazo M."/>
            <person name="Haas B.J."/>
            <person name="Pertea M."/>
            <person name="Feldblyum T.V."/>
            <person name="Utterback T.R."/>
            <person name="Shu C.L."/>
            <person name="Osoegawa K."/>
            <person name="de Jong P.J."/>
            <person name="Hrdy I."/>
            <person name="Horvathova L."/>
            <person name="Zubacova Z."/>
            <person name="Dolezal P."/>
            <person name="Malik S.B."/>
            <person name="Logsdon J.M. Jr."/>
            <person name="Henze K."/>
            <person name="Gupta A."/>
            <person name="Wang C.C."/>
            <person name="Dunne R.L."/>
            <person name="Upcroft J.A."/>
            <person name="Upcroft P."/>
            <person name="White O."/>
            <person name="Salzberg S.L."/>
            <person name="Tang P."/>
            <person name="Chiu C.-H."/>
            <person name="Lee Y.-S."/>
            <person name="Embley T.M."/>
            <person name="Coombs G.H."/>
            <person name="Mottram J.C."/>
            <person name="Tachezy J."/>
            <person name="Fraser-Liggett C.M."/>
            <person name="Johnson P.J."/>
        </authorList>
    </citation>
    <scope>NUCLEOTIDE SEQUENCE [LARGE SCALE GENOMIC DNA]</scope>
    <source>
        <strain evidence="4">G3</strain>
    </source>
</reference>
<accession>A2G1A1</accession>
<proteinExistence type="inferred from homology"/>
<name>A2G1A1_TRIV3</name>
<dbReference type="PROSITE" id="PS51420">
    <property type="entry name" value="RHO"/>
    <property type="match status" value="1"/>
</dbReference>
<dbReference type="Gene3D" id="3.40.50.300">
    <property type="entry name" value="P-loop containing nucleotide triphosphate hydrolases"/>
    <property type="match status" value="1"/>
</dbReference>
<dbReference type="NCBIfam" id="TIGR00231">
    <property type="entry name" value="small_GTP"/>
    <property type="match status" value="1"/>
</dbReference>
<protein>
    <submittedName>
        <fullName evidence="4">Multidrug resistance protein, putative</fullName>
    </submittedName>
</protein>
<keyword evidence="2" id="KW-0547">Nucleotide-binding</keyword>
<keyword evidence="5" id="KW-1185">Reference proteome</keyword>
<dbReference type="InterPro" id="IPR027417">
    <property type="entry name" value="P-loop_NTPase"/>
</dbReference>
<dbReference type="SMART" id="SM00174">
    <property type="entry name" value="RHO"/>
    <property type="match status" value="1"/>
</dbReference>
<organism evidence="4 5">
    <name type="scientific">Trichomonas vaginalis (strain ATCC PRA-98 / G3)</name>
    <dbReference type="NCBI Taxonomy" id="412133"/>
    <lineage>
        <taxon>Eukaryota</taxon>
        <taxon>Metamonada</taxon>
        <taxon>Parabasalia</taxon>
        <taxon>Trichomonadida</taxon>
        <taxon>Trichomonadidae</taxon>
        <taxon>Trichomonas</taxon>
    </lineage>
</organism>
<dbReference type="PRINTS" id="PR00449">
    <property type="entry name" value="RASTRNSFRMNG"/>
</dbReference>
<dbReference type="GO" id="GO:0005525">
    <property type="term" value="F:GTP binding"/>
    <property type="evidence" value="ECO:0000318"/>
    <property type="project" value="GO_Central"/>
</dbReference>
<dbReference type="FunFam" id="3.40.50.300:FF:001179">
    <property type="entry name" value="Rho family GTPase"/>
    <property type="match status" value="1"/>
</dbReference>
<evidence type="ECO:0000256" key="1">
    <source>
        <dbReference type="ARBA" id="ARBA00010142"/>
    </source>
</evidence>
<keyword evidence="3" id="KW-0342">GTP-binding</keyword>
<comment type="similarity">
    <text evidence="1">Belongs to the small GTPase superfamily. Rho family.</text>
</comment>
<evidence type="ECO:0000256" key="2">
    <source>
        <dbReference type="ARBA" id="ARBA00022741"/>
    </source>
</evidence>
<dbReference type="PROSITE" id="PS51419">
    <property type="entry name" value="RAB"/>
    <property type="match status" value="1"/>
</dbReference>